<evidence type="ECO:0008006" key="4">
    <source>
        <dbReference type="Google" id="ProtNLM"/>
    </source>
</evidence>
<evidence type="ECO:0000256" key="1">
    <source>
        <dbReference type="SAM" id="SignalP"/>
    </source>
</evidence>
<keyword evidence="3" id="KW-1185">Reference proteome</keyword>
<organism evidence="2 3">
    <name type="scientific">Anditalea andensis</name>
    <dbReference type="NCBI Taxonomy" id="1048983"/>
    <lineage>
        <taxon>Bacteria</taxon>
        <taxon>Pseudomonadati</taxon>
        <taxon>Bacteroidota</taxon>
        <taxon>Cytophagia</taxon>
        <taxon>Cytophagales</taxon>
        <taxon>Cytophagaceae</taxon>
        <taxon>Anditalea</taxon>
    </lineage>
</organism>
<dbReference type="Proteomes" id="UP000027821">
    <property type="component" value="Unassembled WGS sequence"/>
</dbReference>
<name>A0A074L3M8_9BACT</name>
<feature type="signal peptide" evidence="1">
    <location>
        <begin position="1"/>
        <end position="23"/>
    </location>
</feature>
<accession>A0A074L3M8</accession>
<feature type="chain" id="PRO_5001697287" description="Outer membrane protein beta-barrel domain-containing protein" evidence="1">
    <location>
        <begin position="24"/>
        <end position="169"/>
    </location>
</feature>
<dbReference type="AlphaFoldDB" id="A0A074L3M8"/>
<dbReference type="STRING" id="1048983.EL17_06895"/>
<dbReference type="RefSeq" id="WP_035072435.1">
    <property type="nucleotide sequence ID" value="NZ_JMIH01000015.1"/>
</dbReference>
<evidence type="ECO:0000313" key="3">
    <source>
        <dbReference type="Proteomes" id="UP000027821"/>
    </source>
</evidence>
<comment type="caution">
    <text evidence="2">The sequence shown here is derived from an EMBL/GenBank/DDBJ whole genome shotgun (WGS) entry which is preliminary data.</text>
</comment>
<dbReference type="OrthoDB" id="1322659at2"/>
<dbReference type="PROSITE" id="PS51257">
    <property type="entry name" value="PROKAR_LIPOPROTEIN"/>
    <property type="match status" value="1"/>
</dbReference>
<sequence length="169" mass="18248">MNNKFIILLPIFLISLSCLGQHAYFQVGGGYTFPTSAGQGGEIVTLGPNGNLLNIKNTRSELGAGVPLTVRAGYMINNFVGADLGFNYLIGEQRVVSQILANSEMANVSGQTRQARLNPAIVFSTNRDLDLSAYSRVGLVLPLGGVTTVKYDIPGTFTTNERKHCRPKR</sequence>
<reference evidence="2 3" key="1">
    <citation type="submission" date="2014-04" db="EMBL/GenBank/DDBJ databases">
        <title>Characterization and application of a salt tolerant electro-active bacterium.</title>
        <authorList>
            <person name="Yang L."/>
            <person name="Wei S."/>
            <person name="Tay Q.X.M."/>
        </authorList>
    </citation>
    <scope>NUCLEOTIDE SEQUENCE [LARGE SCALE GENOMIC DNA]</scope>
    <source>
        <strain evidence="2 3">LY1</strain>
    </source>
</reference>
<dbReference type="EMBL" id="JMIH01000015">
    <property type="protein sequence ID" value="KEO74458.1"/>
    <property type="molecule type" value="Genomic_DNA"/>
</dbReference>
<keyword evidence="1" id="KW-0732">Signal</keyword>
<evidence type="ECO:0000313" key="2">
    <source>
        <dbReference type="EMBL" id="KEO74458.1"/>
    </source>
</evidence>
<protein>
    <recommendedName>
        <fullName evidence="4">Outer membrane protein beta-barrel domain-containing protein</fullName>
    </recommendedName>
</protein>
<proteinExistence type="predicted"/>
<gene>
    <name evidence="2" type="ORF">EL17_06895</name>
</gene>